<dbReference type="AlphaFoldDB" id="A0AAN8VY33"/>
<evidence type="ECO:0000256" key="2">
    <source>
        <dbReference type="ARBA" id="ARBA00022692"/>
    </source>
</evidence>
<evidence type="ECO:0000313" key="6">
    <source>
        <dbReference type="EMBL" id="KAK6942500.1"/>
    </source>
</evidence>
<evidence type="ECO:0000256" key="4">
    <source>
        <dbReference type="ARBA" id="ARBA00023136"/>
    </source>
</evidence>
<keyword evidence="2 5" id="KW-0812">Transmembrane</keyword>
<organism evidence="6 7">
    <name type="scientific">Dillenia turbinata</name>
    <dbReference type="NCBI Taxonomy" id="194707"/>
    <lineage>
        <taxon>Eukaryota</taxon>
        <taxon>Viridiplantae</taxon>
        <taxon>Streptophyta</taxon>
        <taxon>Embryophyta</taxon>
        <taxon>Tracheophyta</taxon>
        <taxon>Spermatophyta</taxon>
        <taxon>Magnoliopsida</taxon>
        <taxon>eudicotyledons</taxon>
        <taxon>Gunneridae</taxon>
        <taxon>Pentapetalae</taxon>
        <taxon>Dilleniales</taxon>
        <taxon>Dilleniaceae</taxon>
        <taxon>Dillenia</taxon>
    </lineage>
</organism>
<dbReference type="EMBL" id="JBAMMX010000004">
    <property type="protein sequence ID" value="KAK6942500.1"/>
    <property type="molecule type" value="Genomic_DNA"/>
</dbReference>
<accession>A0AAN8VY33</accession>
<evidence type="ECO:0000256" key="3">
    <source>
        <dbReference type="ARBA" id="ARBA00022989"/>
    </source>
</evidence>
<gene>
    <name evidence="6" type="ORF">RJ641_027877</name>
</gene>
<dbReference type="GO" id="GO:0016407">
    <property type="term" value="F:acetyltransferase activity"/>
    <property type="evidence" value="ECO:0007669"/>
    <property type="project" value="TreeGrafter"/>
</dbReference>
<dbReference type="Proteomes" id="UP001370490">
    <property type="component" value="Unassembled WGS sequence"/>
</dbReference>
<sequence>MSVQLGVLAACIVLFVPMGLAGWHLSRNKMLFFSCALFIMLAVGVHLTPYIPSISNFVSSIAAVKDRDSCISFLHDVIWDFKSSNLRDEIISWGWGESEQVASCEFQKLGRYDASDLLNGSWVVVAGDSHARLIVLSLLNLVLDLEAMDSVKSDLFKRHSDYQIMIDGIGMKLDFIWAPYVRNLTDLFLRFKKERVCPNVLVMGSGLWHMLHVTDASDYGDSVRLLKNSILSFLPVSPELGNDGPIRSPHLFWLGMPVLINAILNTEEKREKMTDKMLAAYEREIYDCKLLRQSGGPFLLLDIHSLSQKCGPRCTDDGMHYYAVVYEAAVQQCALDSGEVYKPDDSESSALTPSTSLRSTKIEVRSFDL</sequence>
<protein>
    <submittedName>
        <fullName evidence="6">Uncharacterized protein</fullName>
    </submittedName>
</protein>
<dbReference type="GO" id="GO:0045492">
    <property type="term" value="P:xylan biosynthetic process"/>
    <property type="evidence" value="ECO:0007669"/>
    <property type="project" value="TreeGrafter"/>
</dbReference>
<evidence type="ECO:0000313" key="7">
    <source>
        <dbReference type="Proteomes" id="UP001370490"/>
    </source>
</evidence>
<keyword evidence="3 5" id="KW-1133">Transmembrane helix</keyword>
<comment type="subcellular location">
    <subcellularLocation>
        <location evidence="1">Membrane</location>
    </subcellularLocation>
</comment>
<proteinExistence type="predicted"/>
<evidence type="ECO:0000256" key="5">
    <source>
        <dbReference type="SAM" id="Phobius"/>
    </source>
</evidence>
<keyword evidence="7" id="KW-1185">Reference proteome</keyword>
<dbReference type="GO" id="GO:0016020">
    <property type="term" value="C:membrane"/>
    <property type="evidence" value="ECO:0007669"/>
    <property type="project" value="UniProtKB-SubCell"/>
</dbReference>
<comment type="caution">
    <text evidence="6">The sequence shown here is derived from an EMBL/GenBank/DDBJ whole genome shotgun (WGS) entry which is preliminary data.</text>
</comment>
<dbReference type="GO" id="GO:0005794">
    <property type="term" value="C:Golgi apparatus"/>
    <property type="evidence" value="ECO:0007669"/>
    <property type="project" value="UniProtKB-ARBA"/>
</dbReference>
<evidence type="ECO:0000256" key="1">
    <source>
        <dbReference type="ARBA" id="ARBA00004370"/>
    </source>
</evidence>
<name>A0AAN8VY33_9MAGN</name>
<feature type="transmembrane region" description="Helical" evidence="5">
    <location>
        <begin position="31"/>
        <end position="51"/>
    </location>
</feature>
<reference evidence="6 7" key="1">
    <citation type="submission" date="2023-12" db="EMBL/GenBank/DDBJ databases">
        <title>A high-quality genome assembly for Dillenia turbinata (Dilleniales).</title>
        <authorList>
            <person name="Chanderbali A."/>
        </authorList>
    </citation>
    <scope>NUCLEOTIDE SEQUENCE [LARGE SCALE GENOMIC DNA]</scope>
    <source>
        <strain evidence="6">LSX21</strain>
        <tissue evidence="6">Leaf</tissue>
    </source>
</reference>
<dbReference type="PANTHER" id="PTHR13533:SF31">
    <property type="entry name" value="PROTEIN ALTERED XYLOGLUCAN 9"/>
    <property type="match status" value="1"/>
</dbReference>
<dbReference type="PANTHER" id="PTHR13533">
    <property type="entry name" value="N-ACETYLNEURAMINATE 9-O-ACETYLTRANSFERASE"/>
    <property type="match status" value="1"/>
</dbReference>
<keyword evidence="4 5" id="KW-0472">Membrane</keyword>